<dbReference type="PANTHER" id="PTHR15071">
    <property type="entry name" value="MANNOSE-6-PHOSPHATE RECEPTOR FAMILY MEMBER"/>
    <property type="match status" value="1"/>
</dbReference>
<feature type="domain" description="MRH" evidence="9">
    <location>
        <begin position="1188"/>
        <end position="1326"/>
    </location>
</feature>
<dbReference type="InterPro" id="IPR044865">
    <property type="entry name" value="MRH_dom"/>
</dbReference>
<evidence type="ECO:0000256" key="2">
    <source>
        <dbReference type="ARBA" id="ARBA00022448"/>
    </source>
</evidence>
<keyword evidence="7" id="KW-1015">Disulfide bond</keyword>
<keyword evidence="4" id="KW-0732">Signal</keyword>
<evidence type="ECO:0000256" key="5">
    <source>
        <dbReference type="ARBA" id="ARBA00022989"/>
    </source>
</evidence>
<dbReference type="PROSITE" id="PS51914">
    <property type="entry name" value="MRH"/>
    <property type="match status" value="13"/>
</dbReference>
<accession>F6VBD5</accession>
<dbReference type="FunFam" id="2.70.130.10:FF:000016">
    <property type="entry name" value="Insulin-like growth factor 2 receptor"/>
    <property type="match status" value="1"/>
</dbReference>
<dbReference type="Gene3D" id="2.70.130.10">
    <property type="entry name" value="Mannose-6-phosphate receptor binding domain"/>
    <property type="match status" value="15"/>
</dbReference>
<feature type="domain" description="MRH" evidence="9">
    <location>
        <begin position="1330"/>
        <end position="1470"/>
    </location>
</feature>
<feature type="domain" description="MRH" evidence="9">
    <location>
        <begin position="2103"/>
        <end position="2263"/>
    </location>
</feature>
<feature type="domain" description="MRH" evidence="9">
    <location>
        <begin position="1477"/>
        <end position="1616"/>
    </location>
</feature>
<dbReference type="GeneTree" id="ENSGT00390000013943"/>
<evidence type="ECO:0000256" key="8">
    <source>
        <dbReference type="SAM" id="Phobius"/>
    </source>
</evidence>
<feature type="domain" description="MRH" evidence="9">
    <location>
        <begin position="1"/>
        <end position="101"/>
    </location>
</feature>
<evidence type="ECO:0000256" key="4">
    <source>
        <dbReference type="ARBA" id="ARBA00022729"/>
    </source>
</evidence>
<feature type="domain" description="MRH" evidence="9">
    <location>
        <begin position="577"/>
        <end position="717"/>
    </location>
</feature>
<feature type="domain" description="MRH" evidence="9">
    <location>
        <begin position="893"/>
        <end position="1032"/>
    </location>
</feature>
<dbReference type="GO" id="GO:0005886">
    <property type="term" value="C:plasma membrane"/>
    <property type="evidence" value="ECO:0000318"/>
    <property type="project" value="GO_Central"/>
</dbReference>
<dbReference type="SUPFAM" id="SSF50911">
    <property type="entry name" value="Mannose 6-phosphate receptor domain"/>
    <property type="match status" value="15"/>
</dbReference>
<keyword evidence="5 8" id="KW-1133">Transmembrane helix</keyword>
<dbReference type="FunFam" id="2.70.130.10:FF:000038">
    <property type="entry name" value="Insulin-like growth factor 2 receptor"/>
    <property type="match status" value="1"/>
</dbReference>
<keyword evidence="3 8" id="KW-0812">Transmembrane</keyword>
<dbReference type="InterPro" id="IPR000479">
    <property type="entry name" value="CIMR_rpt"/>
</dbReference>
<dbReference type="GO" id="GO:0007041">
    <property type="term" value="P:lysosomal transport"/>
    <property type="evidence" value="ECO:0000318"/>
    <property type="project" value="GO_Central"/>
</dbReference>
<dbReference type="PANTHER" id="PTHR15071:SF17">
    <property type="entry name" value="CATION-INDEPENDENT MANNOSE-6-PHOSPHATE RECEPTOR"/>
    <property type="match status" value="1"/>
</dbReference>
<organism evidence="10 11">
    <name type="scientific">Ciona intestinalis</name>
    <name type="common">Transparent sea squirt</name>
    <name type="synonym">Ascidia intestinalis</name>
    <dbReference type="NCBI Taxonomy" id="7719"/>
    <lineage>
        <taxon>Eukaryota</taxon>
        <taxon>Metazoa</taxon>
        <taxon>Chordata</taxon>
        <taxon>Tunicata</taxon>
        <taxon>Ascidiacea</taxon>
        <taxon>Phlebobranchia</taxon>
        <taxon>Cionidae</taxon>
        <taxon>Ciona</taxon>
    </lineage>
</organism>
<feature type="domain" description="MRH" evidence="9">
    <location>
        <begin position="1035"/>
        <end position="1179"/>
    </location>
</feature>
<feature type="transmembrane region" description="Helical" evidence="8">
    <location>
        <begin position="1877"/>
        <end position="1903"/>
    </location>
</feature>
<evidence type="ECO:0000313" key="10">
    <source>
        <dbReference type="Ensembl" id="ENSCINP00000010573.3"/>
    </source>
</evidence>
<dbReference type="InterPro" id="IPR009011">
    <property type="entry name" value="Man6P_isomerase_rcpt-bd_dom_sf"/>
</dbReference>
<dbReference type="FunFam" id="2.70.130.10:FF:000005">
    <property type="entry name" value="Insulin-like growth factor 2 receptor"/>
    <property type="match status" value="1"/>
</dbReference>
<reference evidence="11" key="1">
    <citation type="journal article" date="2002" name="Science">
        <title>The draft genome of Ciona intestinalis: insights into chordate and vertebrate origins.</title>
        <authorList>
            <person name="Dehal P."/>
            <person name="Satou Y."/>
            <person name="Campbell R.K."/>
            <person name="Chapman J."/>
            <person name="Degnan B."/>
            <person name="De Tomaso A."/>
            <person name="Davidson B."/>
            <person name="Di Gregorio A."/>
            <person name="Gelpke M."/>
            <person name="Goodstein D.M."/>
            <person name="Harafuji N."/>
            <person name="Hastings K.E."/>
            <person name="Ho I."/>
            <person name="Hotta K."/>
            <person name="Huang W."/>
            <person name="Kawashima T."/>
            <person name="Lemaire P."/>
            <person name="Martinez D."/>
            <person name="Meinertzhagen I.A."/>
            <person name="Necula S."/>
            <person name="Nonaka M."/>
            <person name="Putnam N."/>
            <person name="Rash S."/>
            <person name="Saiga H."/>
            <person name="Satake M."/>
            <person name="Terry A."/>
            <person name="Yamada L."/>
            <person name="Wang H.G."/>
            <person name="Awazu S."/>
            <person name="Azumi K."/>
            <person name="Boore J."/>
            <person name="Branno M."/>
            <person name="Chin-Bow S."/>
            <person name="DeSantis R."/>
            <person name="Doyle S."/>
            <person name="Francino P."/>
            <person name="Keys D.N."/>
            <person name="Haga S."/>
            <person name="Hayashi H."/>
            <person name="Hino K."/>
            <person name="Imai K.S."/>
            <person name="Inaba K."/>
            <person name="Kano S."/>
            <person name="Kobayashi K."/>
            <person name="Kobayashi M."/>
            <person name="Lee B.I."/>
            <person name="Makabe K.W."/>
            <person name="Manohar C."/>
            <person name="Matassi G."/>
            <person name="Medina M."/>
            <person name="Mochizuki Y."/>
            <person name="Mount S."/>
            <person name="Morishita T."/>
            <person name="Miura S."/>
            <person name="Nakayama A."/>
            <person name="Nishizaka S."/>
            <person name="Nomoto H."/>
            <person name="Ohta F."/>
            <person name="Oishi K."/>
            <person name="Rigoutsos I."/>
            <person name="Sano M."/>
            <person name="Sasaki A."/>
            <person name="Sasakura Y."/>
            <person name="Shoguchi E."/>
            <person name="Shin-i T."/>
            <person name="Spagnuolo A."/>
            <person name="Stainier D."/>
            <person name="Suzuki M.M."/>
            <person name="Tassy O."/>
            <person name="Takatori N."/>
            <person name="Tokuoka M."/>
            <person name="Yagi K."/>
            <person name="Yoshizaki F."/>
            <person name="Wada S."/>
            <person name="Zhang C."/>
            <person name="Hyatt P.D."/>
            <person name="Larimer F."/>
            <person name="Detter C."/>
            <person name="Doggett N."/>
            <person name="Glavina T."/>
            <person name="Hawkins T."/>
            <person name="Richardson P."/>
            <person name="Lucas S."/>
            <person name="Kohara Y."/>
            <person name="Levine M."/>
            <person name="Satoh N."/>
            <person name="Rokhsar D.S."/>
        </authorList>
    </citation>
    <scope>NUCLEOTIDE SEQUENCE [LARGE SCALE GENOMIC DNA]</scope>
</reference>
<dbReference type="OMA" id="FITYQSS"/>
<keyword evidence="6 8" id="KW-0472">Membrane</keyword>
<protein>
    <recommendedName>
        <fullName evidence="9">MRH domain-containing protein</fullName>
    </recommendedName>
</protein>
<dbReference type="Proteomes" id="UP000008144">
    <property type="component" value="Unassembled WGS sequence"/>
</dbReference>
<feature type="domain" description="MRH" evidence="9">
    <location>
        <begin position="1618"/>
        <end position="1771"/>
    </location>
</feature>
<dbReference type="HOGENOM" id="CLU_001182_0_0_1"/>
<feature type="domain" description="MRH" evidence="9">
    <location>
        <begin position="1941"/>
        <end position="2102"/>
    </location>
</feature>
<evidence type="ECO:0000256" key="6">
    <source>
        <dbReference type="ARBA" id="ARBA00023136"/>
    </source>
</evidence>
<comment type="subcellular location">
    <subcellularLocation>
        <location evidence="1">Endomembrane system</location>
    </subcellularLocation>
</comment>
<dbReference type="GO" id="GO:0005520">
    <property type="term" value="F:insulin-like growth factor binding"/>
    <property type="evidence" value="ECO:0000318"/>
    <property type="project" value="GO_Central"/>
</dbReference>
<dbReference type="Pfam" id="PF00878">
    <property type="entry name" value="CIMR"/>
    <property type="match status" value="14"/>
</dbReference>
<dbReference type="Ensembl" id="ENSCINT00000010573.3">
    <property type="protein sequence ID" value="ENSCINP00000010573.3"/>
    <property type="gene ID" value="ENSCING00000005133.3"/>
</dbReference>
<feature type="domain" description="MRH" evidence="9">
    <location>
        <begin position="110"/>
        <end position="263"/>
    </location>
</feature>
<evidence type="ECO:0000256" key="3">
    <source>
        <dbReference type="ARBA" id="ARBA00022692"/>
    </source>
</evidence>
<evidence type="ECO:0000259" key="9">
    <source>
        <dbReference type="PROSITE" id="PS51914"/>
    </source>
</evidence>
<evidence type="ECO:0000313" key="11">
    <source>
        <dbReference type="Proteomes" id="UP000008144"/>
    </source>
</evidence>
<feature type="domain" description="MRH" evidence="9">
    <location>
        <begin position="402"/>
        <end position="571"/>
    </location>
</feature>
<name>F6VBD5_CIOIN</name>
<dbReference type="GO" id="GO:0005537">
    <property type="term" value="F:D-mannose binding"/>
    <property type="evidence" value="ECO:0007669"/>
    <property type="project" value="InterPro"/>
</dbReference>
<keyword evidence="2" id="KW-0813">Transport</keyword>
<reference evidence="10" key="3">
    <citation type="submission" date="2025-09" db="UniProtKB">
        <authorList>
            <consortium name="Ensembl"/>
        </authorList>
    </citation>
    <scope>IDENTIFICATION</scope>
</reference>
<dbReference type="GO" id="GO:0005802">
    <property type="term" value="C:trans-Golgi network"/>
    <property type="evidence" value="ECO:0000318"/>
    <property type="project" value="GO_Central"/>
</dbReference>
<dbReference type="FunFam" id="2.70.130.10:FF:000028">
    <property type="entry name" value="Mannose-6-phosphate/insulin-like growth factor II receptor"/>
    <property type="match status" value="1"/>
</dbReference>
<evidence type="ECO:0000256" key="7">
    <source>
        <dbReference type="ARBA" id="ARBA00023157"/>
    </source>
</evidence>
<dbReference type="FunCoup" id="F6VBD5">
    <property type="interactions" value="25"/>
</dbReference>
<dbReference type="FunFam" id="2.70.130.10:FF:000004">
    <property type="entry name" value="Insulin-like growth factor 2 receptor"/>
    <property type="match status" value="1"/>
</dbReference>
<dbReference type="SMART" id="SM01404">
    <property type="entry name" value="CIMR"/>
    <property type="match status" value="14"/>
</dbReference>
<sequence length="2263" mass="247758">YLIDICQTVNQAGCDGSSICWVQNNETGVGKSLGDAAMPPNVIFYLEYNTTKLCQSNSNGTFFYRSSITFECGKTLGSPVVISSDICSVDFIWETSLACRTSEYDAINEVRCYAYDSNHHKRDLESLIKRVGGHKVTDPTSSISDKIYINVCRDIRSVGGDSEFSNVGQCPEGSAACLVKEGVGYALGFVGSPLSIGENNRMVLTYHGEASNSPPECLGNIPQVKINFVCPGADRGGSRPPIITSSTNCQYSIEWWTEAACITDFVTSTTCGLDLARHGVDLDLSPLTLHGNHYTVNIHDTADTVFYINVCEATGTSCGAKRDKTKNTVCQTTCKSSNTLGYIGGELDGYRVKYFDGQLTLTYKDGDRCHGNGFRRTSVILFQCNKTAGQSGVGSPIFSHELHCTYYFEWQTSHACIAADPSCHLVDEKGQNYDLSPLTRTLDSHNTNWEVLDGSETASNNRRRYFVNVCGEVIRDADTVNCPPSSSVCLVQGANTPLSFGSFSRSKITAKSNTIMLNYTGGVCASGGMKTALITMYCRLGDLESSPVLKYRSSDDCVVSMTWHTAAACPLKTVTGTGCMVSDEDSGLTFDLRRLTQSEHMYKIPVGDYDYYLNVCGELKNTPCNNQNNHPAVCQSKRSGQMRSFTTGQVSDKLTYYDGFIKLVYTDGDSYSNKLHNRSTQISFLCDNSRGVGHPEFVNEGNFTYLFNWYTSYVCPAASVQCMATDPNTGDQYDLSSLAKSEDNEDANWSAMGGEDTVKGKTKYYLNVCRPVNEVQGTSAMDSCDALAAACSTTVDANGQILQEKVGISNLGKPTSAPIIESKGHLSITYTNGEACVENGVSKNFTTTIHFVCVKGAISSTPSIFSFIEKSACSVSFMWNTETACPITSITQGSCEVVDPNSRLTYNLRPLMRKADNPYRVDGVHGYQYYINICGSVSSCQATTSPIGACRVESYTNAIDQKATNTSSLSYSDDGQLSLTYQSSQRNQDGSFLTYVVNFICNHTVAVGEPKLTDVDGHIIRLDFQTSLACQPDTVDCIVADDMGNQYDLTPLSNPNHPWDVVDTQVSRRFYVSVCRPLPAVSGCPGKNSSHATDNTIQGHSLGLIQSNPTAVTQNGTASTVSIRYMGGDVCEADHTMRYSTRILFICSTTKGRSPVLQPNSDTPCDFVFVWETPFACPIKKSITKKGHPCSVVEPLYQMTFDLSTMTSTTDYTVSGGTEWDFKLNICSKLNNGIGACEQSGACQVSKTKANKVHTAGNPNTTLIYDDAVIKLTYLHGERCHNNQFERTSEFRFTCHHHGNDKPTFINETHDCTYLFDWPTPKACPPIKIIECTAQDSEGHQYDLSALSLMHDNHMISSSQTGRSYYINVCRSMLHRPTVTCPPNSAACVRNADNSFTNLGSVDSSPHFVDGKLQLCYTHGDNCRGNQNYTTTVTFECSQTSAVQTTPIVTSTEDECNVQILWTTSAACPVQQGNTLGSCKTSNPATGHEFDLSSLESTTFHTTQALHGKEYHINVCEKKYTGNCLHGSGSYISYGEANANLTYTDGALALVYEHGDICPADDRYRHSTEISFVCHRSTSPNLQAPETPSTTPIHISDDEDTCTHYYTWSTYLACEQQFPCAVNDMTSAVPRIIDLSPFVRESGHYPTISNIVGDRGTYFINICRPLQPIQGVTCPPGSAACEVIPGHQPQSLGSIDPTHHSMSYESETNTVSLVYHSNRRCTTSSNATATVTTQIVFSCLQGAGKGEPRLTAVTSDCVYLFSWPTDLILCDSQTTSPSSGECKFTDEAKKLTYDLSKLETKTITDTIGSIQVSLCQPLSSPPECQGAAVCYEDTSHHKVSLGSASTRTFSAGFSSEYPLTAHYADGAVCGRKCIFNFLLIFFSFFKVIFLCFFTFLCFFLSFFNTNYSNFFLAAPNKHRSTTILFICDMNPTEPELIHNGDECLYTVYWKTPLVCPPVSESCVVADTTLGLTFDLSLLSSLTHAWHFRNNGYSYYFNLCRAVHTTGSHQCKDGSSVCRKKGAEAKSFGIVSSQKTSVVSATEIEITYTGGDKGLCTSGTAPLKTIIRLQCSPTIMGNPQFESFSENSCELRVAWKTRIACSDSPTSVTPDRTGKFVDPKSGVTFDLSPLMNKRSWVAGGDLREDTSSYKYMISIRGNPDISSVNPSYSQACGDIATVCQYKKDTNFVRKIGELSPHSPTYVIDGTLELNFTSNDKCGKDPKKTSYVIISLSCGDKLIGLGSPTFFYESNDCGYYFHWYTSVMC</sequence>
<feature type="domain" description="MRH" evidence="9">
    <location>
        <begin position="720"/>
        <end position="887"/>
    </location>
</feature>
<dbReference type="STRING" id="7719.ENSCINP00000010573"/>
<proteinExistence type="predicted"/>
<dbReference type="InParanoid" id="F6VBD5"/>
<evidence type="ECO:0000256" key="1">
    <source>
        <dbReference type="ARBA" id="ARBA00004308"/>
    </source>
</evidence>
<reference evidence="10" key="2">
    <citation type="submission" date="2025-08" db="UniProtKB">
        <authorList>
            <consortium name="Ensembl"/>
        </authorList>
    </citation>
    <scope>IDENTIFICATION</scope>
</reference>
<dbReference type="FunFam" id="2.70.130.10:FF:000011">
    <property type="entry name" value="Insulin-like growth factor 2 receptor"/>
    <property type="match status" value="1"/>
</dbReference>
<keyword evidence="11" id="KW-1185">Reference proteome</keyword>
<dbReference type="GO" id="GO:0038023">
    <property type="term" value="F:signaling receptor activity"/>
    <property type="evidence" value="ECO:0007669"/>
    <property type="project" value="InterPro"/>
</dbReference>
<dbReference type="GO" id="GO:0005770">
    <property type="term" value="C:late endosome"/>
    <property type="evidence" value="ECO:0000318"/>
    <property type="project" value="GO_Central"/>
</dbReference>
<dbReference type="FunFam" id="2.70.130.10:FF:000012">
    <property type="entry name" value="Insulin-like growth factor 2 receptor"/>
    <property type="match status" value="1"/>
</dbReference>